<dbReference type="GO" id="GO:0005737">
    <property type="term" value="C:cytoplasm"/>
    <property type="evidence" value="ECO:0007669"/>
    <property type="project" value="TreeGrafter"/>
</dbReference>
<dbReference type="Gene3D" id="3.40.50.720">
    <property type="entry name" value="NAD(P)-binding Rossmann-like Domain"/>
    <property type="match status" value="1"/>
</dbReference>
<sequence length="264" mass="28660">MDLKGKNVIYEGGFGGIGQHCLKQFLAKGIKNLIIFDLKENAEILENLRKSYPQSKIFFVQFDITNKDSITKAFIAAVEKIGHFDVLVNGCGMMDDTKVDLMIDINLKGLINSTLTALPYMDKSTGGRGGLIINISSVAGLEPTSAVTIYSAAKHGVTAFTRGMANPVFYDHHGVSFITICPGITETDLVANPQTKATFEYAKHLAGLLDMAARQSPEICAENLVKVAETGKNGGVYKLDLGEIKEVTFPVFWKPVMKSSTESS</sequence>
<keyword evidence="8" id="KW-1185">Reference proteome</keyword>
<evidence type="ECO:0000313" key="7">
    <source>
        <dbReference type="EMBL" id="CAD7003805.1"/>
    </source>
</evidence>
<protein>
    <recommendedName>
        <fullName evidence="3">alcohol dehydrogenase</fullName>
        <ecNumber evidence="3">1.1.1.1</ecNumber>
    </recommendedName>
</protein>
<dbReference type="FunFam" id="3.40.50.720:FF:000149">
    <property type="entry name" value="15-hydroxyprostaglandin dehydrogenase [NAD(+)]"/>
    <property type="match status" value="1"/>
</dbReference>
<dbReference type="PANTHER" id="PTHR44229">
    <property type="entry name" value="15-HYDROXYPROSTAGLANDIN DEHYDROGENASE [NAD(+)]"/>
    <property type="match status" value="1"/>
</dbReference>
<dbReference type="Pfam" id="PF00106">
    <property type="entry name" value="adh_short"/>
    <property type="match status" value="1"/>
</dbReference>
<evidence type="ECO:0000256" key="3">
    <source>
        <dbReference type="ARBA" id="ARBA00013190"/>
    </source>
</evidence>
<dbReference type="PROSITE" id="PS00061">
    <property type="entry name" value="ADH_SHORT"/>
    <property type="match status" value="1"/>
</dbReference>
<proteinExistence type="inferred from homology"/>
<dbReference type="PRINTS" id="PR00080">
    <property type="entry name" value="SDRFAMILY"/>
</dbReference>
<dbReference type="Proteomes" id="UP000606786">
    <property type="component" value="Unassembled WGS sequence"/>
</dbReference>
<dbReference type="SUPFAM" id="SSF51735">
    <property type="entry name" value="NAD(P)-binding Rossmann-fold domains"/>
    <property type="match status" value="1"/>
</dbReference>
<dbReference type="InterPro" id="IPR036291">
    <property type="entry name" value="NAD(P)-bd_dom_sf"/>
</dbReference>
<dbReference type="PANTHER" id="PTHR44229:SF8">
    <property type="entry name" value="ALCOHOL DEHYDROGENASE-RELATED"/>
    <property type="match status" value="1"/>
</dbReference>
<dbReference type="PRINTS" id="PR01169">
    <property type="entry name" value="CERATITISADH"/>
</dbReference>
<reference evidence="7" key="1">
    <citation type="submission" date="2020-11" db="EMBL/GenBank/DDBJ databases">
        <authorList>
            <person name="Whitehead M."/>
        </authorList>
    </citation>
    <scope>NUCLEOTIDE SEQUENCE</scope>
    <source>
        <strain evidence="7">EGII</strain>
    </source>
</reference>
<dbReference type="InterPro" id="IPR002426">
    <property type="entry name" value="ADH_Ceratitis-type"/>
</dbReference>
<dbReference type="InterPro" id="IPR020904">
    <property type="entry name" value="Sc_DH/Rdtase_CS"/>
</dbReference>
<comment type="similarity">
    <text evidence="1 6">Belongs to the short-chain dehydrogenases/reductases (SDR) family.</text>
</comment>
<dbReference type="InterPro" id="IPR002347">
    <property type="entry name" value="SDR_fam"/>
</dbReference>
<evidence type="ECO:0000256" key="1">
    <source>
        <dbReference type="ARBA" id="ARBA00006484"/>
    </source>
</evidence>
<keyword evidence="5" id="KW-0520">NAD</keyword>
<dbReference type="EC" id="1.1.1.1" evidence="3"/>
<evidence type="ECO:0000256" key="4">
    <source>
        <dbReference type="ARBA" id="ARBA00023002"/>
    </source>
</evidence>
<dbReference type="OrthoDB" id="417891at2759"/>
<name>A0A811V0F3_CERCA</name>
<keyword evidence="4" id="KW-0560">Oxidoreductase</keyword>
<organism evidence="7 8">
    <name type="scientific">Ceratitis capitata</name>
    <name type="common">Mediterranean fruit fly</name>
    <name type="synonym">Tephritis capitata</name>
    <dbReference type="NCBI Taxonomy" id="7213"/>
    <lineage>
        <taxon>Eukaryota</taxon>
        <taxon>Metazoa</taxon>
        <taxon>Ecdysozoa</taxon>
        <taxon>Arthropoda</taxon>
        <taxon>Hexapoda</taxon>
        <taxon>Insecta</taxon>
        <taxon>Pterygota</taxon>
        <taxon>Neoptera</taxon>
        <taxon>Endopterygota</taxon>
        <taxon>Diptera</taxon>
        <taxon>Brachycera</taxon>
        <taxon>Muscomorpha</taxon>
        <taxon>Tephritoidea</taxon>
        <taxon>Tephritidae</taxon>
        <taxon>Ceratitis</taxon>
        <taxon>Ceratitis</taxon>
    </lineage>
</organism>
<evidence type="ECO:0000256" key="6">
    <source>
        <dbReference type="RuleBase" id="RU000363"/>
    </source>
</evidence>
<dbReference type="AlphaFoldDB" id="A0A811V0F3"/>
<dbReference type="GO" id="GO:0004022">
    <property type="term" value="F:alcohol dehydrogenase (NAD+) activity"/>
    <property type="evidence" value="ECO:0007669"/>
    <property type="project" value="UniProtKB-EC"/>
</dbReference>
<evidence type="ECO:0000313" key="8">
    <source>
        <dbReference type="Proteomes" id="UP000606786"/>
    </source>
</evidence>
<accession>A0A811V0F3</accession>
<dbReference type="PRINTS" id="PR01167">
    <property type="entry name" value="INSADHFAMILY"/>
</dbReference>
<evidence type="ECO:0000256" key="5">
    <source>
        <dbReference type="ARBA" id="ARBA00023027"/>
    </source>
</evidence>
<gene>
    <name evidence="7" type="ORF">CCAP1982_LOCUS12238</name>
</gene>
<evidence type="ECO:0000256" key="2">
    <source>
        <dbReference type="ARBA" id="ARBA00011738"/>
    </source>
</evidence>
<comment type="subunit">
    <text evidence="2">Homodimer.</text>
</comment>
<comment type="caution">
    <text evidence="7">The sequence shown here is derived from an EMBL/GenBank/DDBJ whole genome shotgun (WGS) entry which is preliminary data.</text>
</comment>
<dbReference type="EMBL" id="CAJHJT010000034">
    <property type="protein sequence ID" value="CAD7003805.1"/>
    <property type="molecule type" value="Genomic_DNA"/>
</dbReference>